<dbReference type="GO" id="GO:0043022">
    <property type="term" value="F:ribosome binding"/>
    <property type="evidence" value="ECO:0007669"/>
    <property type="project" value="InterPro"/>
</dbReference>
<evidence type="ECO:0000256" key="1">
    <source>
        <dbReference type="ARBA" id="ARBA00004434"/>
    </source>
</evidence>
<keyword evidence="2 8" id="KW-0812">Transmembrane</keyword>
<accession>A0A9P8LCP9</accession>
<dbReference type="Proteomes" id="UP000750711">
    <property type="component" value="Unassembled WGS sequence"/>
</dbReference>
<organism evidence="10 11">
    <name type="scientific">Trichoglossum hirsutum</name>
    <dbReference type="NCBI Taxonomy" id="265104"/>
    <lineage>
        <taxon>Eukaryota</taxon>
        <taxon>Fungi</taxon>
        <taxon>Dikarya</taxon>
        <taxon>Ascomycota</taxon>
        <taxon>Pezizomycotina</taxon>
        <taxon>Geoglossomycetes</taxon>
        <taxon>Geoglossales</taxon>
        <taxon>Geoglossaceae</taxon>
        <taxon>Trichoglossum</taxon>
    </lineage>
</organism>
<evidence type="ECO:0000256" key="5">
    <source>
        <dbReference type="ARBA" id="ARBA00023128"/>
    </source>
</evidence>
<evidence type="ECO:0000259" key="9">
    <source>
        <dbReference type="PROSITE" id="PS51758"/>
    </source>
</evidence>
<dbReference type="PANTHER" id="PTHR14009">
    <property type="entry name" value="LEUCINE ZIPPER-EF-HAND CONTAINING TRANSMEMBRANE PROTEIN"/>
    <property type="match status" value="1"/>
</dbReference>
<comment type="caution">
    <text evidence="10">The sequence shown here is derived from an EMBL/GenBank/DDBJ whole genome shotgun (WGS) entry which is preliminary data.</text>
</comment>
<reference evidence="10" key="1">
    <citation type="submission" date="2021-03" db="EMBL/GenBank/DDBJ databases">
        <title>Comparative genomics and phylogenomic investigation of the class Geoglossomycetes provide insights into ecological specialization and systematics.</title>
        <authorList>
            <person name="Melie T."/>
            <person name="Pirro S."/>
            <person name="Miller A.N."/>
            <person name="Quandt A."/>
        </authorList>
    </citation>
    <scope>NUCLEOTIDE SEQUENCE</scope>
    <source>
        <strain evidence="10">CAQ_001_2017</strain>
    </source>
</reference>
<dbReference type="InterPro" id="IPR033122">
    <property type="entry name" value="LETM1-like_RBD"/>
</dbReference>
<evidence type="ECO:0000256" key="6">
    <source>
        <dbReference type="ARBA" id="ARBA00023136"/>
    </source>
</evidence>
<sequence>LGFFKEGLRNVKKNYALSREITRTKATRGRLKEAVEKGLLSRSDFQLLHRSAHDIKRVPIFALMLVVFGEFTPLVVVMVSGVVPWTCRIPKQILSDRVKLERRRETSFRNLEALPPVAAEMPLKSLGRNQLLHISVSLGLHSSLWPESMGLPPSVVLRRRIRRRMSYLEQDDLLIQRDGGVQAMSLEEIQMALAERGVDILGKSEAQLRSQLRSWLRARSKGPITALFLTRPSVWTV</sequence>
<keyword evidence="6 8" id="KW-0472">Membrane</keyword>
<dbReference type="PANTHER" id="PTHR14009:SF6">
    <property type="entry name" value="LETM1 RBD DOMAIN-CONTAINING PROTEIN"/>
    <property type="match status" value="1"/>
</dbReference>
<evidence type="ECO:0000256" key="3">
    <source>
        <dbReference type="ARBA" id="ARBA00022792"/>
    </source>
</evidence>
<evidence type="ECO:0000256" key="4">
    <source>
        <dbReference type="ARBA" id="ARBA00022989"/>
    </source>
</evidence>
<dbReference type="PROSITE" id="PS51758">
    <property type="entry name" value="LETM1_RBD"/>
    <property type="match status" value="1"/>
</dbReference>
<feature type="transmembrane region" description="Helical" evidence="8">
    <location>
        <begin position="60"/>
        <end position="85"/>
    </location>
</feature>
<dbReference type="GO" id="GO:0030003">
    <property type="term" value="P:intracellular monoatomic cation homeostasis"/>
    <property type="evidence" value="ECO:0007669"/>
    <property type="project" value="TreeGrafter"/>
</dbReference>
<dbReference type="InterPro" id="IPR044202">
    <property type="entry name" value="LETM1/MDM38-like"/>
</dbReference>
<dbReference type="EMBL" id="JAGHQM010000527">
    <property type="protein sequence ID" value="KAH0559762.1"/>
    <property type="molecule type" value="Genomic_DNA"/>
</dbReference>
<evidence type="ECO:0000313" key="11">
    <source>
        <dbReference type="Proteomes" id="UP000750711"/>
    </source>
</evidence>
<gene>
    <name evidence="10" type="ORF">GP486_003725</name>
</gene>
<dbReference type="Pfam" id="PF07766">
    <property type="entry name" value="LETM1_RBD"/>
    <property type="match status" value="1"/>
</dbReference>
<keyword evidence="3" id="KW-0999">Mitochondrion inner membrane</keyword>
<protein>
    <recommendedName>
        <fullName evidence="9">Letm1 RBD domain-containing protein</fullName>
    </recommendedName>
</protein>
<keyword evidence="11" id="KW-1185">Reference proteome</keyword>
<feature type="non-terminal residue" evidence="10">
    <location>
        <position position="237"/>
    </location>
</feature>
<evidence type="ECO:0000256" key="7">
    <source>
        <dbReference type="PROSITE-ProRule" id="PRU01094"/>
    </source>
</evidence>
<keyword evidence="4 8" id="KW-1133">Transmembrane helix</keyword>
<keyword evidence="5 7" id="KW-0496">Mitochondrion</keyword>
<dbReference type="AlphaFoldDB" id="A0A9P8LCP9"/>
<dbReference type="GO" id="GO:0005743">
    <property type="term" value="C:mitochondrial inner membrane"/>
    <property type="evidence" value="ECO:0007669"/>
    <property type="project" value="UniProtKB-SubCell"/>
</dbReference>
<name>A0A9P8LCP9_9PEZI</name>
<evidence type="ECO:0000256" key="8">
    <source>
        <dbReference type="SAM" id="Phobius"/>
    </source>
</evidence>
<comment type="subcellular location">
    <subcellularLocation>
        <location evidence="1">Mitochondrion inner membrane</location>
        <topology evidence="1">Single-pass membrane protein</topology>
    </subcellularLocation>
</comment>
<evidence type="ECO:0000313" key="10">
    <source>
        <dbReference type="EMBL" id="KAH0559762.1"/>
    </source>
</evidence>
<proteinExistence type="predicted"/>
<evidence type="ECO:0000256" key="2">
    <source>
        <dbReference type="ARBA" id="ARBA00022692"/>
    </source>
</evidence>
<feature type="domain" description="Letm1 RBD" evidence="9">
    <location>
        <begin position="54"/>
        <end position="237"/>
    </location>
</feature>